<keyword evidence="3 6" id="KW-1133">Transmembrane helix</keyword>
<keyword evidence="4 6" id="KW-0472">Membrane</keyword>
<evidence type="ECO:0000256" key="4">
    <source>
        <dbReference type="ARBA" id="ARBA00023136"/>
    </source>
</evidence>
<dbReference type="KEGG" id="ela:UCREL1_6392"/>
<dbReference type="GO" id="GO:0016020">
    <property type="term" value="C:membrane"/>
    <property type="evidence" value="ECO:0007669"/>
    <property type="project" value="UniProtKB-SubCell"/>
</dbReference>
<organism evidence="8 9">
    <name type="scientific">Eutypa lata (strain UCR-EL1)</name>
    <name type="common">Grapevine dieback disease fungus</name>
    <name type="synonym">Eutypa armeniacae</name>
    <dbReference type="NCBI Taxonomy" id="1287681"/>
    <lineage>
        <taxon>Eukaryota</taxon>
        <taxon>Fungi</taxon>
        <taxon>Dikarya</taxon>
        <taxon>Ascomycota</taxon>
        <taxon>Pezizomycotina</taxon>
        <taxon>Sordariomycetes</taxon>
        <taxon>Xylariomycetidae</taxon>
        <taxon>Xylariales</taxon>
        <taxon>Diatrypaceae</taxon>
        <taxon>Eutypa</taxon>
    </lineage>
</organism>
<proteinExistence type="inferred from homology"/>
<evidence type="ECO:0000256" key="6">
    <source>
        <dbReference type="SAM" id="Phobius"/>
    </source>
</evidence>
<feature type="transmembrane region" description="Helical" evidence="6">
    <location>
        <begin position="326"/>
        <end position="348"/>
    </location>
</feature>
<feature type="transmembrane region" description="Helical" evidence="6">
    <location>
        <begin position="186"/>
        <end position="205"/>
    </location>
</feature>
<dbReference type="InterPro" id="IPR052337">
    <property type="entry name" value="SAT4-like"/>
</dbReference>
<sequence length="349" mass="38618">MSLRIYARLKVTRSFGADDWLCIAATALTLGYSGLILHLLFTPGGGILGIHLWDVPLSHYMEYFKDSLADSILARITNSTIKVAFLTFYLRLFGTVKYIRYMVWVGMTVVITFCVVFVVVDIVACAPWPSENWLSQSLIDRCERIAVDLITAAVYISVITDFYILFIPLHQLPTLHLSGKRKIGLGLIFLTGLLAAAAALTNLIIRSDRSIFDPSDFTWTIVPVYATGPVHEPEQVRELVDPRTAQSPPEHRGGGQLCKPLARRQRDTAAALARPKRHKLLGDAPSISFSRSATTPAAAVEQGILVPGPVFASDDTSTRIRFGLNLIFLFVTLSPNAEVTPWVLLFVLY</sequence>
<feature type="transmembrane region" description="Helical" evidence="6">
    <location>
        <begin position="101"/>
        <end position="124"/>
    </location>
</feature>
<evidence type="ECO:0000313" key="9">
    <source>
        <dbReference type="Proteomes" id="UP000012174"/>
    </source>
</evidence>
<protein>
    <submittedName>
        <fullName evidence="8">Putative integral membrane protein</fullName>
    </submittedName>
</protein>
<evidence type="ECO:0000256" key="3">
    <source>
        <dbReference type="ARBA" id="ARBA00022989"/>
    </source>
</evidence>
<name>M7SQ94_EUTLA</name>
<evidence type="ECO:0000256" key="2">
    <source>
        <dbReference type="ARBA" id="ARBA00022692"/>
    </source>
</evidence>
<feature type="domain" description="Rhodopsin" evidence="7">
    <location>
        <begin position="3"/>
        <end position="224"/>
    </location>
</feature>
<comment type="similarity">
    <text evidence="5">Belongs to the SAT4 family.</text>
</comment>
<dbReference type="EMBL" id="KB706612">
    <property type="protein sequence ID" value="EMR66623.1"/>
    <property type="molecule type" value="Genomic_DNA"/>
</dbReference>
<evidence type="ECO:0000313" key="8">
    <source>
        <dbReference type="EMBL" id="EMR66623.1"/>
    </source>
</evidence>
<keyword evidence="9" id="KW-1185">Reference proteome</keyword>
<dbReference type="InterPro" id="IPR049326">
    <property type="entry name" value="Rhodopsin_dom_fungi"/>
</dbReference>
<comment type="subcellular location">
    <subcellularLocation>
        <location evidence="1">Membrane</location>
        <topology evidence="1">Multi-pass membrane protein</topology>
    </subcellularLocation>
</comment>
<dbReference type="Proteomes" id="UP000012174">
    <property type="component" value="Unassembled WGS sequence"/>
</dbReference>
<dbReference type="HOGENOM" id="CLU_794599_0_0_1"/>
<dbReference type="STRING" id="1287681.M7SQ94"/>
<dbReference type="OMA" id="CERIAVD"/>
<dbReference type="AlphaFoldDB" id="M7SQ94"/>
<feature type="transmembrane region" description="Helical" evidence="6">
    <location>
        <begin position="145"/>
        <end position="166"/>
    </location>
</feature>
<feature type="transmembrane region" description="Helical" evidence="6">
    <location>
        <begin position="20"/>
        <end position="41"/>
    </location>
</feature>
<dbReference type="PANTHER" id="PTHR33048:SF158">
    <property type="entry name" value="MEMBRANE PROTEIN PTH11-LIKE, PUTATIVE-RELATED"/>
    <property type="match status" value="1"/>
</dbReference>
<gene>
    <name evidence="8" type="ORF">UCREL1_6392</name>
</gene>
<dbReference type="PANTHER" id="PTHR33048">
    <property type="entry name" value="PTH11-LIKE INTEGRAL MEMBRANE PROTEIN (AFU_ORTHOLOGUE AFUA_5G11245)"/>
    <property type="match status" value="1"/>
</dbReference>
<keyword evidence="2 6" id="KW-0812">Transmembrane</keyword>
<evidence type="ECO:0000259" key="7">
    <source>
        <dbReference type="Pfam" id="PF20684"/>
    </source>
</evidence>
<evidence type="ECO:0000256" key="1">
    <source>
        <dbReference type="ARBA" id="ARBA00004141"/>
    </source>
</evidence>
<reference evidence="9" key="1">
    <citation type="journal article" date="2013" name="Genome Announc.">
        <title>Draft genome sequence of the grapevine dieback fungus Eutypa lata UCR-EL1.</title>
        <authorList>
            <person name="Blanco-Ulate B."/>
            <person name="Rolshausen P.E."/>
            <person name="Cantu D."/>
        </authorList>
    </citation>
    <scope>NUCLEOTIDE SEQUENCE [LARGE SCALE GENOMIC DNA]</scope>
    <source>
        <strain evidence="9">UCR-EL1</strain>
    </source>
</reference>
<evidence type="ECO:0000256" key="5">
    <source>
        <dbReference type="ARBA" id="ARBA00038359"/>
    </source>
</evidence>
<accession>M7SQ94</accession>
<dbReference type="Pfam" id="PF20684">
    <property type="entry name" value="Fung_rhodopsin"/>
    <property type="match status" value="1"/>
</dbReference>
<dbReference type="OrthoDB" id="5342292at2759"/>